<dbReference type="Gene3D" id="3.40.570.10">
    <property type="entry name" value="Extracellular Endonuclease, subunit A"/>
    <property type="match status" value="1"/>
</dbReference>
<name>A0A5C5UA23_9GAMM</name>
<protein>
    <recommendedName>
        <fullName evidence="1">Type VII secretion system protein EssD-like domain-containing protein</fullName>
    </recommendedName>
</protein>
<organism evidence="2 3">
    <name type="scientific">Luteimonas marina</name>
    <dbReference type="NCBI Taxonomy" id="488485"/>
    <lineage>
        <taxon>Bacteria</taxon>
        <taxon>Pseudomonadati</taxon>
        <taxon>Pseudomonadota</taxon>
        <taxon>Gammaproteobacteria</taxon>
        <taxon>Lysobacterales</taxon>
        <taxon>Lysobacteraceae</taxon>
        <taxon>Luteimonas</taxon>
    </lineage>
</organism>
<keyword evidence="3" id="KW-1185">Reference proteome</keyword>
<comment type="caution">
    <text evidence="2">The sequence shown here is derived from an EMBL/GenBank/DDBJ whole genome shotgun (WGS) entry which is preliminary data.</text>
</comment>
<evidence type="ECO:0000313" key="2">
    <source>
        <dbReference type="EMBL" id="TWT22402.1"/>
    </source>
</evidence>
<dbReference type="EMBL" id="VOHK01000002">
    <property type="protein sequence ID" value="TWT22402.1"/>
    <property type="molecule type" value="Genomic_DNA"/>
</dbReference>
<sequence>MPPGTETPGLCMSYETFRFPPPLPPPVSDWIGALASRLTDSQAPGFDEALLAADPAEVDFALDPASVRISDENEGQWNTTYSASGELQVSAPGTGAQTVPVRYDVTIRNENATPQQLRSVNPFDPSTIPDRTRIEVYGRDYARTPLEASFRALADANDLASIEDLRLSLEMTADGELRVMTGSNRLFDAPRDGGPASLPSAREDFTRHTTMLEDPRGVDRASYSRMLLDGTVPDDTVRIAEDVEGNAVTGTVTEAGSGETNAVVWTLDDAGRPLSADAVLTWEPSSQGRDSDRIEGNAQSRFRVDNDMKGSGDDVGHLIAYRFVNGHGPVNMFPQESNFNQRVYAGMEQEWSDWLAEGMEVRIEIALAPADVQRPDQVRVDYEVIDPATGQAVYDPQLIVFDNQAGQVFDRIARKDMDDMIGTAS</sequence>
<dbReference type="AlphaFoldDB" id="A0A5C5UA23"/>
<gene>
    <name evidence="2" type="ORF">FQY83_05065</name>
</gene>
<dbReference type="Pfam" id="PF13930">
    <property type="entry name" value="Endonuclea_NS_2"/>
    <property type="match status" value="1"/>
</dbReference>
<feature type="domain" description="Type VII secretion system protein EssD-like" evidence="1">
    <location>
        <begin position="264"/>
        <end position="383"/>
    </location>
</feature>
<dbReference type="Proteomes" id="UP000319980">
    <property type="component" value="Unassembled WGS sequence"/>
</dbReference>
<reference evidence="2 3" key="1">
    <citation type="journal article" date="2008" name="Int. J. Syst. Evol. Microbiol.">
        <title>Luteimonas marina sp. nov., isolated from seawater.</title>
        <authorList>
            <person name="Baik K.S."/>
            <person name="Park S.C."/>
            <person name="Kim M.S."/>
            <person name="Kim E.M."/>
            <person name="Park C."/>
            <person name="Chun J."/>
            <person name="Seong C.N."/>
        </authorList>
    </citation>
    <scope>NUCLEOTIDE SEQUENCE [LARGE SCALE GENOMIC DNA]</scope>
    <source>
        <strain evidence="2 3">FR1330</strain>
    </source>
</reference>
<evidence type="ECO:0000259" key="1">
    <source>
        <dbReference type="Pfam" id="PF13930"/>
    </source>
</evidence>
<dbReference type="InterPro" id="IPR044927">
    <property type="entry name" value="Endonuclea_NS_2"/>
</dbReference>
<evidence type="ECO:0000313" key="3">
    <source>
        <dbReference type="Proteomes" id="UP000319980"/>
    </source>
</evidence>
<accession>A0A5C5UA23</accession>
<dbReference type="InterPro" id="IPR044929">
    <property type="entry name" value="DNA/RNA_non-sp_Endonuclease_sf"/>
</dbReference>
<proteinExistence type="predicted"/>